<feature type="chain" id="PRO_5020798229" evidence="1">
    <location>
        <begin position="20"/>
        <end position="107"/>
    </location>
</feature>
<evidence type="ECO:0000313" key="2">
    <source>
        <dbReference type="EMBL" id="TBU28850.1"/>
    </source>
</evidence>
<name>A0A4Q9MMG6_9APHY</name>
<evidence type="ECO:0000256" key="1">
    <source>
        <dbReference type="SAM" id="SignalP"/>
    </source>
</evidence>
<organism evidence="2">
    <name type="scientific">Dichomitus squalens</name>
    <dbReference type="NCBI Taxonomy" id="114155"/>
    <lineage>
        <taxon>Eukaryota</taxon>
        <taxon>Fungi</taxon>
        <taxon>Dikarya</taxon>
        <taxon>Basidiomycota</taxon>
        <taxon>Agaricomycotina</taxon>
        <taxon>Agaricomycetes</taxon>
        <taxon>Polyporales</taxon>
        <taxon>Polyporaceae</taxon>
        <taxon>Dichomitus</taxon>
    </lineage>
</organism>
<sequence>MGRVKRLTSALWPISLCAGLHLSPSLAPPATTFGFPGRLVNARVMKLRPRQEEREGRHRLSKRDRTCKAAYGFAMPHIVIDISFSDPGVDDDPDPLKNFRQFHAQQA</sequence>
<protein>
    <submittedName>
        <fullName evidence="2">Uncharacterized protein</fullName>
    </submittedName>
</protein>
<dbReference type="EMBL" id="ML143418">
    <property type="protein sequence ID" value="TBU28850.1"/>
    <property type="molecule type" value="Genomic_DNA"/>
</dbReference>
<dbReference type="Proteomes" id="UP000292957">
    <property type="component" value="Unassembled WGS sequence"/>
</dbReference>
<reference evidence="2" key="1">
    <citation type="submission" date="2019-01" db="EMBL/GenBank/DDBJ databases">
        <title>Draft genome sequences of three monokaryotic isolates of the white-rot basidiomycete fungus Dichomitus squalens.</title>
        <authorList>
            <consortium name="DOE Joint Genome Institute"/>
            <person name="Lopez S.C."/>
            <person name="Andreopoulos B."/>
            <person name="Pangilinan J."/>
            <person name="Lipzen A."/>
            <person name="Riley R."/>
            <person name="Ahrendt S."/>
            <person name="Ng V."/>
            <person name="Barry K."/>
            <person name="Daum C."/>
            <person name="Grigoriev I.V."/>
            <person name="Hilden K.S."/>
            <person name="Makela M.R."/>
            <person name="de Vries R.P."/>
        </authorList>
    </citation>
    <scope>NUCLEOTIDE SEQUENCE [LARGE SCALE GENOMIC DNA]</scope>
    <source>
        <strain evidence="2">OM18370.1</strain>
    </source>
</reference>
<gene>
    <name evidence="2" type="ORF">BD311DRAFT_311252</name>
</gene>
<keyword evidence="1" id="KW-0732">Signal</keyword>
<feature type="signal peptide" evidence="1">
    <location>
        <begin position="1"/>
        <end position="19"/>
    </location>
</feature>
<accession>A0A4Q9MMG6</accession>
<proteinExistence type="predicted"/>
<dbReference type="AlphaFoldDB" id="A0A4Q9MMG6"/>